<sequence>VLQRSHLFAQLASGKAPSCNYTVNGHDYTMGYYRADGIYPSWSTFVKTISDPKIKKHIFFAKAQEACRKDIERAFGVLQARFAIV</sequence>
<reference evidence="1" key="5">
    <citation type="journal article" date="2021" name="G3 (Bethesda)">
        <title>Aegilops tauschii genome assembly Aet v5.0 features greater sequence contiguity and improved annotation.</title>
        <authorList>
            <person name="Wang L."/>
            <person name="Zhu T."/>
            <person name="Rodriguez J.C."/>
            <person name="Deal K.R."/>
            <person name="Dubcovsky J."/>
            <person name="McGuire P.E."/>
            <person name="Lux T."/>
            <person name="Spannagl M."/>
            <person name="Mayer K.F.X."/>
            <person name="Baldrich P."/>
            <person name="Meyers B.C."/>
            <person name="Huo N."/>
            <person name="Gu Y.Q."/>
            <person name="Zhou H."/>
            <person name="Devos K.M."/>
            <person name="Bennetzen J.L."/>
            <person name="Unver T."/>
            <person name="Budak H."/>
            <person name="Gulick P.J."/>
            <person name="Galiba G."/>
            <person name="Kalapos B."/>
            <person name="Nelson D.R."/>
            <person name="Li P."/>
            <person name="You F.M."/>
            <person name="Luo M.C."/>
            <person name="Dvorak J."/>
        </authorList>
    </citation>
    <scope>NUCLEOTIDE SEQUENCE [LARGE SCALE GENOMIC DNA]</scope>
    <source>
        <strain evidence="1">cv. AL8/78</strain>
    </source>
</reference>
<accession>A0A453KBU7</accession>
<dbReference type="PANTHER" id="PTHR47150">
    <property type="entry name" value="OS12G0169200 PROTEIN"/>
    <property type="match status" value="1"/>
</dbReference>
<dbReference type="AlphaFoldDB" id="A0A453KBU7"/>
<evidence type="ECO:0008006" key="3">
    <source>
        <dbReference type="Google" id="ProtNLM"/>
    </source>
</evidence>
<dbReference type="Gramene" id="AET5Gv20362300.1">
    <property type="protein sequence ID" value="AET5Gv20362300.1"/>
    <property type="gene ID" value="AET5Gv20362300"/>
</dbReference>
<organism evidence="1 2">
    <name type="scientific">Aegilops tauschii subsp. strangulata</name>
    <name type="common">Goatgrass</name>
    <dbReference type="NCBI Taxonomy" id="200361"/>
    <lineage>
        <taxon>Eukaryota</taxon>
        <taxon>Viridiplantae</taxon>
        <taxon>Streptophyta</taxon>
        <taxon>Embryophyta</taxon>
        <taxon>Tracheophyta</taxon>
        <taxon>Spermatophyta</taxon>
        <taxon>Magnoliopsida</taxon>
        <taxon>Liliopsida</taxon>
        <taxon>Poales</taxon>
        <taxon>Poaceae</taxon>
        <taxon>BOP clade</taxon>
        <taxon>Pooideae</taxon>
        <taxon>Triticodae</taxon>
        <taxon>Triticeae</taxon>
        <taxon>Triticinae</taxon>
        <taxon>Aegilops</taxon>
    </lineage>
</organism>
<name>A0A453KBU7_AEGTS</name>
<reference evidence="1" key="4">
    <citation type="submission" date="2019-03" db="UniProtKB">
        <authorList>
            <consortium name="EnsemblPlants"/>
        </authorList>
    </citation>
    <scope>IDENTIFICATION</scope>
</reference>
<evidence type="ECO:0000313" key="1">
    <source>
        <dbReference type="EnsemblPlants" id="AET5Gv20362300.1"/>
    </source>
</evidence>
<dbReference type="Pfam" id="PF04827">
    <property type="entry name" value="Plant_tran"/>
    <property type="match status" value="1"/>
</dbReference>
<dbReference type="Proteomes" id="UP000015105">
    <property type="component" value="Chromosome 5D"/>
</dbReference>
<dbReference type="STRING" id="200361.A0A453KBU7"/>
<reference evidence="2" key="1">
    <citation type="journal article" date="2014" name="Science">
        <title>Ancient hybridizations among the ancestral genomes of bread wheat.</title>
        <authorList>
            <consortium name="International Wheat Genome Sequencing Consortium,"/>
            <person name="Marcussen T."/>
            <person name="Sandve S.R."/>
            <person name="Heier L."/>
            <person name="Spannagl M."/>
            <person name="Pfeifer M."/>
            <person name="Jakobsen K.S."/>
            <person name="Wulff B.B."/>
            <person name="Steuernagel B."/>
            <person name="Mayer K.F."/>
            <person name="Olsen O.A."/>
        </authorList>
    </citation>
    <scope>NUCLEOTIDE SEQUENCE [LARGE SCALE GENOMIC DNA]</scope>
    <source>
        <strain evidence="2">cv. AL8/78</strain>
    </source>
</reference>
<reference evidence="1" key="3">
    <citation type="journal article" date="2017" name="Nature">
        <title>Genome sequence of the progenitor of the wheat D genome Aegilops tauschii.</title>
        <authorList>
            <person name="Luo M.C."/>
            <person name="Gu Y.Q."/>
            <person name="Puiu D."/>
            <person name="Wang H."/>
            <person name="Twardziok S.O."/>
            <person name="Deal K.R."/>
            <person name="Huo N."/>
            <person name="Zhu T."/>
            <person name="Wang L."/>
            <person name="Wang Y."/>
            <person name="McGuire P.E."/>
            <person name="Liu S."/>
            <person name="Long H."/>
            <person name="Ramasamy R.K."/>
            <person name="Rodriguez J.C."/>
            <person name="Van S.L."/>
            <person name="Yuan L."/>
            <person name="Wang Z."/>
            <person name="Xia Z."/>
            <person name="Xiao L."/>
            <person name="Anderson O.D."/>
            <person name="Ouyang S."/>
            <person name="Liang Y."/>
            <person name="Zimin A.V."/>
            <person name="Pertea G."/>
            <person name="Qi P."/>
            <person name="Bennetzen J.L."/>
            <person name="Dai X."/>
            <person name="Dawson M.W."/>
            <person name="Muller H.G."/>
            <person name="Kugler K."/>
            <person name="Rivarola-Duarte L."/>
            <person name="Spannagl M."/>
            <person name="Mayer K.F.X."/>
            <person name="Lu F.H."/>
            <person name="Bevan M.W."/>
            <person name="Leroy P."/>
            <person name="Li P."/>
            <person name="You F.M."/>
            <person name="Sun Q."/>
            <person name="Liu Z."/>
            <person name="Lyons E."/>
            <person name="Wicker T."/>
            <person name="Salzberg S.L."/>
            <person name="Devos K.M."/>
            <person name="Dvorak J."/>
        </authorList>
    </citation>
    <scope>NUCLEOTIDE SEQUENCE [LARGE SCALE GENOMIC DNA]</scope>
    <source>
        <strain evidence="1">cv. AL8/78</strain>
    </source>
</reference>
<protein>
    <recommendedName>
        <fullName evidence="3">DDE Tnp4 domain-containing protein</fullName>
    </recommendedName>
</protein>
<dbReference type="EnsemblPlants" id="AET5Gv20362300.1">
    <property type="protein sequence ID" value="AET5Gv20362300.1"/>
    <property type="gene ID" value="AET5Gv20362300"/>
</dbReference>
<dbReference type="InterPro" id="IPR006912">
    <property type="entry name" value="Harbinger_derived_prot"/>
</dbReference>
<evidence type="ECO:0000313" key="2">
    <source>
        <dbReference type="Proteomes" id="UP000015105"/>
    </source>
</evidence>
<reference evidence="2" key="2">
    <citation type="journal article" date="2017" name="Nat. Plants">
        <title>The Aegilops tauschii genome reveals multiple impacts of transposons.</title>
        <authorList>
            <person name="Zhao G."/>
            <person name="Zou C."/>
            <person name="Li K."/>
            <person name="Wang K."/>
            <person name="Li T."/>
            <person name="Gao L."/>
            <person name="Zhang X."/>
            <person name="Wang H."/>
            <person name="Yang Z."/>
            <person name="Liu X."/>
            <person name="Jiang W."/>
            <person name="Mao L."/>
            <person name="Kong X."/>
            <person name="Jiao Y."/>
            <person name="Jia J."/>
        </authorList>
    </citation>
    <scope>NUCLEOTIDE SEQUENCE [LARGE SCALE GENOMIC DNA]</scope>
    <source>
        <strain evidence="2">cv. AL8/78</strain>
    </source>
</reference>
<proteinExistence type="predicted"/>
<dbReference type="PANTHER" id="PTHR47150:SF6">
    <property type="entry name" value="OS01G0872900 PROTEIN"/>
    <property type="match status" value="1"/>
</dbReference>
<keyword evidence="2" id="KW-1185">Reference proteome</keyword>